<feature type="domain" description="AAA+ ATPase" evidence="19">
    <location>
        <begin position="1372"/>
        <end position="1504"/>
    </location>
</feature>
<feature type="region of interest" description="Disordered" evidence="18">
    <location>
        <begin position="883"/>
        <end position="931"/>
    </location>
</feature>
<dbReference type="Gene3D" id="3.40.50.300">
    <property type="entry name" value="P-loop containing nucleotide triphosphate hydrolases"/>
    <property type="match status" value="1"/>
</dbReference>
<evidence type="ECO:0000256" key="17">
    <source>
        <dbReference type="SAM" id="Coils"/>
    </source>
</evidence>
<proteinExistence type="inferred from homology"/>
<reference evidence="20 21" key="1">
    <citation type="journal article" date="2011" name="Genome Biol. Evol.">
        <title>Integration of the genetic map and genome assembly of fugu facilitates insights into distinct features of genome evolution in teleosts and mammals.</title>
        <authorList>
            <person name="Kai W."/>
            <person name="Kikuchi K."/>
            <person name="Tohari S."/>
            <person name="Chew A.K."/>
            <person name="Tay A."/>
            <person name="Fujiwara A."/>
            <person name="Hosoya S."/>
            <person name="Suetake H."/>
            <person name="Naruse K."/>
            <person name="Brenner S."/>
            <person name="Suzuki Y."/>
            <person name="Venkatesh B."/>
        </authorList>
    </citation>
    <scope>NUCLEOTIDE SEQUENCE [LARGE SCALE GENOMIC DNA]</scope>
</reference>
<dbReference type="InterPro" id="IPR057568">
    <property type="entry name" value="CortBP2_NAV1-like_AAA_lid"/>
</dbReference>
<keyword evidence="8" id="KW-0221">Differentiation</keyword>
<evidence type="ECO:0000256" key="12">
    <source>
        <dbReference type="ARBA" id="ARBA00023212"/>
    </source>
</evidence>
<feature type="compositionally biased region" description="Low complexity" evidence="18">
    <location>
        <begin position="401"/>
        <end position="414"/>
    </location>
</feature>
<evidence type="ECO:0000259" key="19">
    <source>
        <dbReference type="SMART" id="SM00382"/>
    </source>
</evidence>
<evidence type="ECO:0000256" key="18">
    <source>
        <dbReference type="SAM" id="MobiDB-lite"/>
    </source>
</evidence>
<name>A0A674MHE5_TAKRU</name>
<evidence type="ECO:0000256" key="14">
    <source>
        <dbReference type="ARBA" id="ARBA00064590"/>
    </source>
</evidence>
<feature type="region of interest" description="Disordered" evidence="18">
    <location>
        <begin position="590"/>
        <end position="614"/>
    </location>
</feature>
<feature type="compositionally biased region" description="Polar residues" evidence="18">
    <location>
        <begin position="254"/>
        <end position="264"/>
    </location>
</feature>
<evidence type="ECO:0000256" key="13">
    <source>
        <dbReference type="ARBA" id="ARBA00059345"/>
    </source>
</evidence>
<feature type="compositionally biased region" description="Low complexity" evidence="18">
    <location>
        <begin position="446"/>
        <end position="458"/>
    </location>
</feature>
<evidence type="ECO:0000256" key="10">
    <source>
        <dbReference type="ARBA" id="ARBA00022990"/>
    </source>
</evidence>
<dbReference type="GO" id="GO:0001764">
    <property type="term" value="P:neuron migration"/>
    <property type="evidence" value="ECO:0007669"/>
    <property type="project" value="TreeGrafter"/>
</dbReference>
<comment type="function">
    <text evidence="13">May be involved in neuronal migration.</text>
</comment>
<reference evidence="20" key="3">
    <citation type="submission" date="2025-09" db="UniProtKB">
        <authorList>
            <consortium name="Ensembl"/>
        </authorList>
    </citation>
    <scope>IDENTIFICATION</scope>
</reference>
<dbReference type="Proteomes" id="UP000005226">
    <property type="component" value="Chromosome 19"/>
</dbReference>
<feature type="compositionally biased region" description="Low complexity" evidence="18">
    <location>
        <begin position="600"/>
        <end position="611"/>
    </location>
</feature>
<dbReference type="InterPro" id="IPR027417">
    <property type="entry name" value="P-loop_NTPase"/>
</dbReference>
<organism evidence="20 21">
    <name type="scientific">Takifugu rubripes</name>
    <name type="common">Japanese pufferfish</name>
    <name type="synonym">Fugu rubripes</name>
    <dbReference type="NCBI Taxonomy" id="31033"/>
    <lineage>
        <taxon>Eukaryota</taxon>
        <taxon>Metazoa</taxon>
        <taxon>Chordata</taxon>
        <taxon>Craniata</taxon>
        <taxon>Vertebrata</taxon>
        <taxon>Euteleostomi</taxon>
        <taxon>Actinopterygii</taxon>
        <taxon>Neopterygii</taxon>
        <taxon>Teleostei</taxon>
        <taxon>Neoteleostei</taxon>
        <taxon>Acanthomorphata</taxon>
        <taxon>Eupercaria</taxon>
        <taxon>Tetraodontiformes</taxon>
        <taxon>Tetradontoidea</taxon>
        <taxon>Tetraodontidae</taxon>
        <taxon>Takifugu</taxon>
    </lineage>
</organism>
<keyword evidence="10" id="KW-0007">Acetylation</keyword>
<evidence type="ECO:0000256" key="16">
    <source>
        <dbReference type="ARBA" id="ARBA00080430"/>
    </source>
</evidence>
<feature type="compositionally biased region" description="Polar residues" evidence="18">
    <location>
        <begin position="391"/>
        <end position="400"/>
    </location>
</feature>
<evidence type="ECO:0000256" key="1">
    <source>
        <dbReference type="ARBA" id="ARBA00004245"/>
    </source>
</evidence>
<feature type="coiled-coil region" evidence="17">
    <location>
        <begin position="1006"/>
        <end position="1033"/>
    </location>
</feature>
<evidence type="ECO:0000256" key="11">
    <source>
        <dbReference type="ARBA" id="ARBA00023054"/>
    </source>
</evidence>
<gene>
    <name evidence="20" type="primary">nav1b</name>
</gene>
<feature type="region of interest" description="Disordered" evidence="18">
    <location>
        <begin position="375"/>
        <end position="422"/>
    </location>
</feature>
<keyword evidence="11 17" id="KW-0175">Coiled coil</keyword>
<comment type="subcellular location">
    <subcellularLocation>
        <location evidence="1">Cytoplasm</location>
        <location evidence="1">Cytoskeleton</location>
    </subcellularLocation>
</comment>
<dbReference type="GO" id="GO:0043194">
    <property type="term" value="C:axon initial segment"/>
    <property type="evidence" value="ECO:0007669"/>
    <property type="project" value="TreeGrafter"/>
</dbReference>
<dbReference type="Ensembl" id="ENSTRUT00000069827.1">
    <property type="protein sequence ID" value="ENSTRUP00000060404.1"/>
    <property type="gene ID" value="ENSTRUG00000002495.3"/>
</dbReference>
<evidence type="ECO:0000313" key="20">
    <source>
        <dbReference type="Ensembl" id="ENSTRUP00000060404.1"/>
    </source>
</evidence>
<dbReference type="GO" id="GO:0001578">
    <property type="term" value="P:microtubule bundle formation"/>
    <property type="evidence" value="ECO:0007669"/>
    <property type="project" value="TreeGrafter"/>
</dbReference>
<feature type="region of interest" description="Disordered" evidence="18">
    <location>
        <begin position="444"/>
        <end position="463"/>
    </location>
</feature>
<comment type="subunit">
    <text evidence="14">Interacts with tubulin.</text>
</comment>
<sequence length="1695" mass="185192">MERTDSTKAYGQADGKRTGIVAKRTKSGVPQSTQRGELKVYRPGSTERRLPVPCNLRKQRSMTNLAVLTDAEKKLHLYEPKWCDDMTTPGTEQAKTGKPKMAVGSSSTGGGAPLSRNLSKSEHSLCQGKSKPFNPLAAHSALSKQSRIPRGPCVEVKPLSKAPEDRKSNDEILSSKAKAKNEGAGAWGNSKGQREEFGDKPFLKVDPELVVTVLGDLEQLLFSQMLDPESQRKRTVQNVLDLRQNLEDTMSRLRGSQLTHSNMGYDSDETNARSISSLSNRSSPLSWHHGQSSPRLQAGDAPSSVVGYQGNKAGSRYTAHTMPTRCSSRLNSTSHTELMEGLDMDDTDFKSGYLSDSDLLGKSLPDDDLQCWDDSSSISSGLSEGDGECSENLSSEEFNASSSLNSLPSTPLGSRRSSSVMLRTDAEKHSLVESGLSWYSEDSKKLSSSSYDTGSLKTEAQSKWRKKTLSLNKESGVKGNLRKPLSLSQPGSFRKGRHPPVGVTCPITHTSQSTLKVAGKPKRNGKNTLKTVVKMPGLQRSQSDAGKDHHADHHKPPSGFVKPNAGASFGYKKQPTATVLATLLTAGGANTSSDSATVGKSPKPSVIPVKPLGGVVQSGRKNSFDASSEQNFLGPNARNSIQYRSLPRPAKSSTLSVIGRTAPRPASGTIDSRLLSLKPMAIASVGPRFKESGSCTSKTVIRTISGPVNQTDREKEKERAKAKAVGADVDCGSLKGEENQPVGEPLVKLHGLLQKSLDHTPSLVHLDKVNSNSLDSCITIQDLPPKVPPYSKLQDLAGSHNSTHLTPSQAPVLHIDSPTTYTTDNSPLMYPKISGMHYSMESLSLQMSLPPRFVKAEMHDSEERGTGTWGAASKTSYKQIHGQYGSSLSETEGSKPGRRHSHTVVSMTESDSPPQLPSPTHSLHPSSNKAPLTNVVVPISSSTPRILRSNSIGPPTESACNLYGSSHLDSSMTMVDQPKSMMRCGSFREQGDDVHGSVLSLASNASSNYSTQIHKLRRELESSQEKVANLTLQLSANANLVAAFEQSLSLMTERLQTLSVSSEQKDSELTELKGTIDILKVKNTEAQEIIQGAFSNPAITPKEMPINWQNSSESILKLPTNNSKTEISSLKELEAKRKKKKSWLRSSFNKAFNKKGSKSTGPYADIEEIATPECSAPSSPKVYNIGGKPVQSIKRSTSASSSGQSEVKVADDKVVSELRTELWEKELKLTDIRLEALGSAHHLEQLQDAMNNMQEVKQQELFIGTVRVNSRMDWVILDSAVSQAFKVYIAKVDPTSSLGLSTDSIFSYSMGHIKRVLGGEAPETLPSHCMSQDSTGITLALKGLKEKCVDSLVFETLIPKPMMQHYISLLLKHRRLVLSGPSGTGKSYLASRLAEYLVDRSAREVTTGIAVTFNMHRQSCKDLQLYLSNLANQIDRESSMSESPLVVILDDIHDPASISELVNGALTCKYHKCPYIIGTSNQPIKMTANHGLHLSFRMVTFSNNVEPANGFLVRYLHRKLMESEHESSLTNDDLIRVLDWVPKLWYHLHTFLEKHSTSDFLIGPCFFLSCPITVDEFRSWFIDLWNYSIIPYLQEGAKDGIKVHGQKAGWEDPVEWVRGTLPWPSAQQDQAKLFHLPPPSIDSSSPGQSLEEKTHKETPPSSMESDPLMAMLLKLQEAANYIESPEKEDPSLPKL</sequence>
<evidence type="ECO:0000256" key="9">
    <source>
        <dbReference type="ARBA" id="ARBA00022902"/>
    </source>
</evidence>
<keyword evidence="5" id="KW-0963">Cytoplasm</keyword>
<keyword evidence="12" id="KW-0206">Cytoskeleton</keyword>
<evidence type="ECO:0000256" key="6">
    <source>
        <dbReference type="ARBA" id="ARBA00022553"/>
    </source>
</evidence>
<dbReference type="InterPro" id="IPR057126">
    <property type="entry name" value="NAV1-like_ubiquitin-like"/>
</dbReference>
<keyword evidence="9" id="KW-0524">Neurogenesis</keyword>
<feature type="region of interest" description="Disordered" evidence="18">
    <location>
        <begin position="1"/>
        <end position="50"/>
    </location>
</feature>
<dbReference type="InterPro" id="IPR003593">
    <property type="entry name" value="AAA+_ATPase"/>
</dbReference>
<keyword evidence="6" id="KW-0597">Phosphoprotein</keyword>
<comment type="similarity">
    <text evidence="2">Belongs to the Nav/unc-53 family.</text>
</comment>
<reference evidence="20" key="2">
    <citation type="submission" date="2025-08" db="UniProtKB">
        <authorList>
            <consortium name="Ensembl"/>
        </authorList>
    </citation>
    <scope>IDENTIFICATION</scope>
</reference>
<keyword evidence="7" id="KW-0493">Microtubule</keyword>
<evidence type="ECO:0000256" key="4">
    <source>
        <dbReference type="ARBA" id="ARBA00022481"/>
    </source>
</evidence>
<feature type="region of interest" description="Disordered" evidence="18">
    <location>
        <begin position="88"/>
        <end position="198"/>
    </location>
</feature>
<feature type="region of interest" description="Disordered" evidence="18">
    <location>
        <begin position="251"/>
        <end position="305"/>
    </location>
</feature>
<dbReference type="SUPFAM" id="SSF52540">
    <property type="entry name" value="P-loop containing nucleoside triphosphate hydrolases"/>
    <property type="match status" value="1"/>
</dbReference>
<dbReference type="GO" id="GO:0005874">
    <property type="term" value="C:microtubule"/>
    <property type="evidence" value="ECO:0007669"/>
    <property type="project" value="UniProtKB-KW"/>
</dbReference>
<feature type="region of interest" description="Disordered" evidence="18">
    <location>
        <begin position="538"/>
        <end position="560"/>
    </location>
</feature>
<keyword evidence="4" id="KW-0488">Methylation</keyword>
<accession>A0A674MHE5</accession>
<dbReference type="FunFam" id="3.40.50.300:FF:000409">
    <property type="entry name" value="Neuron navigator 1"/>
    <property type="match status" value="1"/>
</dbReference>
<dbReference type="PANTHER" id="PTHR12784:SF3">
    <property type="entry name" value="NEURON NAVIGATOR 1"/>
    <property type="match status" value="1"/>
</dbReference>
<evidence type="ECO:0000256" key="7">
    <source>
        <dbReference type="ARBA" id="ARBA00022701"/>
    </source>
</evidence>
<feature type="compositionally biased region" description="Low complexity" evidence="18">
    <location>
        <begin position="273"/>
        <end position="286"/>
    </location>
</feature>
<dbReference type="GeneTree" id="ENSGT00940000156637"/>
<dbReference type="PANTHER" id="PTHR12784">
    <property type="entry name" value="STEERIN"/>
    <property type="match status" value="1"/>
</dbReference>
<evidence type="ECO:0000256" key="8">
    <source>
        <dbReference type="ARBA" id="ARBA00022782"/>
    </source>
</evidence>
<keyword evidence="21" id="KW-1185">Reference proteome</keyword>
<feature type="compositionally biased region" description="Basic and acidic residues" evidence="18">
    <location>
        <begin position="545"/>
        <end position="555"/>
    </location>
</feature>
<evidence type="ECO:0000256" key="2">
    <source>
        <dbReference type="ARBA" id="ARBA00006255"/>
    </source>
</evidence>
<dbReference type="Pfam" id="PF23092">
    <property type="entry name" value="Ubiquitin_6"/>
    <property type="match status" value="1"/>
</dbReference>
<feature type="region of interest" description="Disordered" evidence="18">
    <location>
        <begin position="1634"/>
        <end position="1669"/>
    </location>
</feature>
<dbReference type="Pfam" id="PF25408">
    <property type="entry name" value="AAA_lid_NAV1"/>
    <property type="match status" value="1"/>
</dbReference>
<evidence type="ECO:0000256" key="3">
    <source>
        <dbReference type="ARBA" id="ARBA00022473"/>
    </source>
</evidence>
<dbReference type="InterPro" id="IPR039041">
    <property type="entry name" value="Nav/unc-53"/>
</dbReference>
<feature type="compositionally biased region" description="Low complexity" evidence="18">
    <location>
        <begin position="918"/>
        <end position="927"/>
    </location>
</feature>
<feature type="compositionally biased region" description="Basic and acidic residues" evidence="18">
    <location>
        <begin position="36"/>
        <end position="50"/>
    </location>
</feature>
<evidence type="ECO:0000256" key="15">
    <source>
        <dbReference type="ARBA" id="ARBA00067341"/>
    </source>
</evidence>
<feature type="region of interest" description="Disordered" evidence="18">
    <location>
        <begin position="470"/>
        <end position="507"/>
    </location>
</feature>
<protein>
    <recommendedName>
        <fullName evidence="15">Neuron navigator 1</fullName>
    </recommendedName>
    <alternativeName>
        <fullName evidence="16">Pore membrane and/or filament-interacting-like protein 3</fullName>
    </alternativeName>
</protein>
<keyword evidence="3" id="KW-0217">Developmental protein</keyword>
<evidence type="ECO:0000256" key="5">
    <source>
        <dbReference type="ARBA" id="ARBA00022490"/>
    </source>
</evidence>
<evidence type="ECO:0000313" key="21">
    <source>
        <dbReference type="Proteomes" id="UP000005226"/>
    </source>
</evidence>
<dbReference type="SMART" id="SM00382">
    <property type="entry name" value="AAA"/>
    <property type="match status" value="1"/>
</dbReference>